<dbReference type="InterPro" id="IPR003615">
    <property type="entry name" value="HNH_nuc"/>
</dbReference>
<dbReference type="GO" id="GO:0003676">
    <property type="term" value="F:nucleic acid binding"/>
    <property type="evidence" value="ECO:0007669"/>
    <property type="project" value="InterPro"/>
</dbReference>
<dbReference type="GO" id="GO:0008270">
    <property type="term" value="F:zinc ion binding"/>
    <property type="evidence" value="ECO:0007669"/>
    <property type="project" value="InterPro"/>
</dbReference>
<dbReference type="InterPro" id="IPR002711">
    <property type="entry name" value="HNH"/>
</dbReference>
<dbReference type="Proteomes" id="UP000321532">
    <property type="component" value="Unassembled WGS sequence"/>
</dbReference>
<evidence type="ECO:0000313" key="3">
    <source>
        <dbReference type="Proteomes" id="UP000321532"/>
    </source>
</evidence>
<proteinExistence type="predicted"/>
<organism evidence="2 3">
    <name type="scientific">Adhaeribacter aerolatus</name>
    <dbReference type="NCBI Taxonomy" id="670289"/>
    <lineage>
        <taxon>Bacteria</taxon>
        <taxon>Pseudomonadati</taxon>
        <taxon>Bacteroidota</taxon>
        <taxon>Cytophagia</taxon>
        <taxon>Cytophagales</taxon>
        <taxon>Hymenobacteraceae</taxon>
        <taxon>Adhaeribacter</taxon>
    </lineage>
</organism>
<protein>
    <recommendedName>
        <fullName evidence="1">HNH nuclease domain-containing protein</fullName>
    </recommendedName>
</protein>
<dbReference type="EMBL" id="BJYS01000043">
    <property type="protein sequence ID" value="GEO06702.1"/>
    <property type="molecule type" value="Genomic_DNA"/>
</dbReference>
<dbReference type="SMART" id="SM00507">
    <property type="entry name" value="HNHc"/>
    <property type="match status" value="1"/>
</dbReference>
<feature type="domain" description="HNH nuclease" evidence="1">
    <location>
        <begin position="107"/>
        <end position="159"/>
    </location>
</feature>
<name>A0A512B442_9BACT</name>
<evidence type="ECO:0000259" key="1">
    <source>
        <dbReference type="SMART" id="SM00507"/>
    </source>
</evidence>
<dbReference type="Pfam" id="PF01844">
    <property type="entry name" value="HNH"/>
    <property type="match status" value="1"/>
</dbReference>
<dbReference type="GO" id="GO:0004519">
    <property type="term" value="F:endonuclease activity"/>
    <property type="evidence" value="ECO:0007669"/>
    <property type="project" value="InterPro"/>
</dbReference>
<evidence type="ECO:0000313" key="2">
    <source>
        <dbReference type="EMBL" id="GEO06702.1"/>
    </source>
</evidence>
<reference evidence="2 3" key="1">
    <citation type="submission" date="2019-07" db="EMBL/GenBank/DDBJ databases">
        <title>Whole genome shotgun sequence of Adhaeribacter aerolatus NBRC 106133.</title>
        <authorList>
            <person name="Hosoyama A."/>
            <person name="Uohara A."/>
            <person name="Ohji S."/>
            <person name="Ichikawa N."/>
        </authorList>
    </citation>
    <scope>NUCLEOTIDE SEQUENCE [LARGE SCALE GENOMIC DNA]</scope>
    <source>
        <strain evidence="2 3">NBRC 106133</strain>
    </source>
</reference>
<sequence length="180" mass="20666">MQAETYQSTVIKFFSDPLPFKKLKLKYAWQERVIFFDPQDIYTQVKINAFRRIQSHLAFPDMFPDRKDGLCSCGCGIALTGRRRRWATNDCTKFATAVWAIIDGQVGTYEYYLGKYQGRKCAVCRSRRNLKVDHIIPVKYGGGGCWLSNFQLLCHACHVEKTNADFGWKQPLPGPESLPV</sequence>
<dbReference type="CDD" id="cd00085">
    <property type="entry name" value="HNHc"/>
    <property type="match status" value="1"/>
</dbReference>
<dbReference type="AlphaFoldDB" id="A0A512B442"/>
<comment type="caution">
    <text evidence="2">The sequence shown here is derived from an EMBL/GenBank/DDBJ whole genome shotgun (WGS) entry which is preliminary data.</text>
</comment>
<accession>A0A512B442</accession>
<keyword evidence="3" id="KW-1185">Reference proteome</keyword>
<dbReference type="Gene3D" id="1.10.30.50">
    <property type="match status" value="1"/>
</dbReference>
<gene>
    <name evidence="2" type="ORF">AAE02nite_43660</name>
</gene>